<feature type="domain" description="GGDEF" evidence="4">
    <location>
        <begin position="314"/>
        <end position="448"/>
    </location>
</feature>
<keyword evidence="1" id="KW-0175">Coiled coil</keyword>
<dbReference type="PROSITE" id="PS50113">
    <property type="entry name" value="PAC"/>
    <property type="match status" value="1"/>
</dbReference>
<dbReference type="Gene3D" id="3.30.70.270">
    <property type="match status" value="1"/>
</dbReference>
<dbReference type="NCBIfam" id="TIGR00229">
    <property type="entry name" value="sensory_box"/>
    <property type="match status" value="1"/>
</dbReference>
<proteinExistence type="predicted"/>
<dbReference type="EC" id="2.7.7.65" evidence="5"/>
<dbReference type="PROSITE" id="PS50883">
    <property type="entry name" value="EAL"/>
    <property type="match status" value="1"/>
</dbReference>
<dbReference type="InterPro" id="IPR000700">
    <property type="entry name" value="PAS-assoc_C"/>
</dbReference>
<feature type="domain" description="EAL" evidence="3">
    <location>
        <begin position="457"/>
        <end position="672"/>
    </location>
</feature>
<evidence type="ECO:0000313" key="5">
    <source>
        <dbReference type="EMBL" id="QTR06375.1"/>
    </source>
</evidence>
<dbReference type="SUPFAM" id="SSF55073">
    <property type="entry name" value="Nucleotide cyclase"/>
    <property type="match status" value="1"/>
</dbReference>
<evidence type="ECO:0000313" key="6">
    <source>
        <dbReference type="Proteomes" id="UP000671828"/>
    </source>
</evidence>
<dbReference type="InterPro" id="IPR000014">
    <property type="entry name" value="PAS"/>
</dbReference>
<evidence type="ECO:0000256" key="1">
    <source>
        <dbReference type="SAM" id="Coils"/>
    </source>
</evidence>
<evidence type="ECO:0000259" key="2">
    <source>
        <dbReference type="PROSITE" id="PS50113"/>
    </source>
</evidence>
<dbReference type="PANTHER" id="PTHR44757">
    <property type="entry name" value="DIGUANYLATE CYCLASE DGCP"/>
    <property type="match status" value="1"/>
</dbReference>
<keyword evidence="5" id="KW-0808">Transferase</keyword>
<dbReference type="InterPro" id="IPR035965">
    <property type="entry name" value="PAS-like_dom_sf"/>
</dbReference>
<dbReference type="InterPro" id="IPR000160">
    <property type="entry name" value="GGDEF_dom"/>
</dbReference>
<evidence type="ECO:0000259" key="4">
    <source>
        <dbReference type="PROSITE" id="PS50887"/>
    </source>
</evidence>
<reference evidence="5" key="1">
    <citation type="submission" date="2021-04" db="EMBL/GenBank/DDBJ databases">
        <title>Saccharothrix algeriensis WGS.</title>
        <authorList>
            <person name="Stuskova K."/>
            <person name="Hakalova E."/>
            <person name="Tebbal A.B."/>
            <person name="Eichmeier A."/>
        </authorList>
    </citation>
    <scope>NUCLEOTIDE SEQUENCE</scope>
    <source>
        <strain evidence="5">NRRL B-24137</strain>
    </source>
</reference>
<dbReference type="CDD" id="cd00130">
    <property type="entry name" value="PAS"/>
    <property type="match status" value="1"/>
</dbReference>
<dbReference type="InterPro" id="IPR035919">
    <property type="entry name" value="EAL_sf"/>
</dbReference>
<dbReference type="SMART" id="SM00267">
    <property type="entry name" value="GGDEF"/>
    <property type="match status" value="1"/>
</dbReference>
<dbReference type="Gene3D" id="3.30.450.20">
    <property type="entry name" value="PAS domain"/>
    <property type="match status" value="1"/>
</dbReference>
<dbReference type="Pfam" id="PF00990">
    <property type="entry name" value="GGDEF"/>
    <property type="match status" value="1"/>
</dbReference>
<protein>
    <submittedName>
        <fullName evidence="5">Diguanylate cyclase</fullName>
        <ecNumber evidence="5">2.7.7.65</ecNumber>
    </submittedName>
</protein>
<keyword evidence="5" id="KW-0548">Nucleotidyltransferase</keyword>
<dbReference type="AlphaFoldDB" id="A0A8T8I6C5"/>
<evidence type="ECO:0000259" key="3">
    <source>
        <dbReference type="PROSITE" id="PS50883"/>
    </source>
</evidence>
<dbReference type="Pfam" id="PF00563">
    <property type="entry name" value="EAL"/>
    <property type="match status" value="1"/>
</dbReference>
<dbReference type="CDD" id="cd01949">
    <property type="entry name" value="GGDEF"/>
    <property type="match status" value="1"/>
</dbReference>
<feature type="domain" description="PAC" evidence="2">
    <location>
        <begin position="234"/>
        <end position="286"/>
    </location>
</feature>
<dbReference type="InterPro" id="IPR052155">
    <property type="entry name" value="Biofilm_reg_signaling"/>
</dbReference>
<dbReference type="PANTHER" id="PTHR44757:SF2">
    <property type="entry name" value="BIOFILM ARCHITECTURE MAINTENANCE PROTEIN MBAA"/>
    <property type="match status" value="1"/>
</dbReference>
<feature type="coiled-coil region" evidence="1">
    <location>
        <begin position="130"/>
        <end position="164"/>
    </location>
</feature>
<dbReference type="InterPro" id="IPR013656">
    <property type="entry name" value="PAS_4"/>
</dbReference>
<dbReference type="InterPro" id="IPR029787">
    <property type="entry name" value="Nucleotide_cyclase"/>
</dbReference>
<gene>
    <name evidence="5" type="ORF">J7S33_24545</name>
</gene>
<dbReference type="PROSITE" id="PS50887">
    <property type="entry name" value="GGDEF"/>
    <property type="match status" value="1"/>
</dbReference>
<dbReference type="SUPFAM" id="SSF141868">
    <property type="entry name" value="EAL domain-like"/>
    <property type="match status" value="1"/>
</dbReference>
<dbReference type="InterPro" id="IPR043128">
    <property type="entry name" value="Rev_trsase/Diguanyl_cyclase"/>
</dbReference>
<dbReference type="SUPFAM" id="SSF55785">
    <property type="entry name" value="PYP-like sensor domain (PAS domain)"/>
    <property type="match status" value="1"/>
</dbReference>
<accession>A0A8T8I6C5</accession>
<dbReference type="Pfam" id="PF08448">
    <property type="entry name" value="PAS_4"/>
    <property type="match status" value="1"/>
</dbReference>
<organism evidence="5 6">
    <name type="scientific">Saccharothrix algeriensis</name>
    <dbReference type="NCBI Taxonomy" id="173560"/>
    <lineage>
        <taxon>Bacteria</taxon>
        <taxon>Bacillati</taxon>
        <taxon>Actinomycetota</taxon>
        <taxon>Actinomycetes</taxon>
        <taxon>Pseudonocardiales</taxon>
        <taxon>Pseudonocardiaceae</taxon>
        <taxon>Saccharothrix</taxon>
    </lineage>
</organism>
<dbReference type="EMBL" id="CP072788">
    <property type="protein sequence ID" value="QTR06375.1"/>
    <property type="molecule type" value="Genomic_DNA"/>
</dbReference>
<dbReference type="GO" id="GO:0052621">
    <property type="term" value="F:diguanylate cyclase activity"/>
    <property type="evidence" value="ECO:0007669"/>
    <property type="project" value="UniProtKB-EC"/>
</dbReference>
<dbReference type="NCBIfam" id="TIGR00254">
    <property type="entry name" value="GGDEF"/>
    <property type="match status" value="1"/>
</dbReference>
<name>A0A8T8I6C5_9PSEU</name>
<dbReference type="Proteomes" id="UP000671828">
    <property type="component" value="Chromosome"/>
</dbReference>
<dbReference type="Gene3D" id="3.20.20.450">
    <property type="entry name" value="EAL domain"/>
    <property type="match status" value="1"/>
</dbReference>
<sequence>MTDSAPAARASGDASAADVARAEVAERWAGELLAGSRAPVDGSAVRARLAHHLCLLTDPATPPQDAVRDAAEVGRWLVSAGFTGSAVLGRAVEVLGTALAGLPAERVAAVLGAVAEGFAEAVERRLVAEQEEVRGGLEDVRDELEAVREELDGTRRELNDSQARFRRLFSSSALGVAIFDPAVAVVEANSALVRMLGRGEEAAENPGLAPEELFEPADLAALRAAWTAMPGDSTRFEHCFAGPQGDPLWTNVTLTLVRDSSGEPRSRVAVVEDVTEQRVLRDYLRHQALHDVLTGLPNRQSFLPRLERALNRPGSVTLCYLDVDSVAIVNDGLGYEAGDELLRVVAQRLTAVVEGEDATVARIGGDEFVVLIEDSPGTPSISALAEAIDAELSEPVYLAGHGVGVSAGMGFVRTSAKGADAMSLLRQAHSTLRRAESGGKGQWGIYDAGQDARDRTRLSLMATMPGALENGEIAIDYRPVERVGGPAAGERAAVAARLRWDEAEFGVVGHEDCLAFADVLGLSGQLGHWLLDEACSFAALERLPVLVRLSVDQSRDPDLAAVVAEALRASGLAPSALWLSLAAGSLPDGLDVVEDNLTTLADMGVRRLLHGFTCALPELSLVQRHGLHGVESDVPPEEPLAREALALVAPLLRAAGVLVVGAAPGADLAVRW</sequence>
<dbReference type="InterPro" id="IPR001633">
    <property type="entry name" value="EAL_dom"/>
</dbReference>